<protein>
    <submittedName>
        <fullName evidence="2">Uncharacterized protein</fullName>
    </submittedName>
</protein>
<evidence type="ECO:0000313" key="3">
    <source>
        <dbReference type="Proteomes" id="UP000266234"/>
    </source>
</evidence>
<dbReference type="EMBL" id="PXOG01000172">
    <property type="protein sequence ID" value="RGP70319.1"/>
    <property type="molecule type" value="Genomic_DNA"/>
</dbReference>
<dbReference type="OrthoDB" id="5090840at2759"/>
<evidence type="ECO:0000313" key="2">
    <source>
        <dbReference type="EMBL" id="RGP70319.1"/>
    </source>
</evidence>
<proteinExistence type="predicted"/>
<feature type="region of interest" description="Disordered" evidence="1">
    <location>
        <begin position="75"/>
        <end position="100"/>
    </location>
</feature>
<dbReference type="Proteomes" id="UP000266234">
    <property type="component" value="Unassembled WGS sequence"/>
</dbReference>
<organism evidence="2 3">
    <name type="scientific">Fusarium longipes</name>
    <dbReference type="NCBI Taxonomy" id="694270"/>
    <lineage>
        <taxon>Eukaryota</taxon>
        <taxon>Fungi</taxon>
        <taxon>Dikarya</taxon>
        <taxon>Ascomycota</taxon>
        <taxon>Pezizomycotina</taxon>
        <taxon>Sordariomycetes</taxon>
        <taxon>Hypocreomycetidae</taxon>
        <taxon>Hypocreales</taxon>
        <taxon>Nectriaceae</taxon>
        <taxon>Fusarium</taxon>
    </lineage>
</organism>
<dbReference type="AlphaFoldDB" id="A0A395SE28"/>
<sequence>MASRRSQFVGATEAPPGLYYQDPRYIYHAPQTPLRTIPLAPIRLAEDYYNQMYPVPATPATPYIFPTCCRGRSHSRRRRASHPTKAYDNDDSTDTYSSYEDEQRVQQAADCLPPRIALKQLSDFLYDASVFYSTQLVEFTRKHQASGHDTSNEAFRQWLWSDWVNRCDDTTREYFASTKTNTTLLLRQVEMAVATPWLEDAHLVARFDYSFKILKDMCDEIIRLASKATSDWRACRFLAVEMKSARLYANPEGLIQHHLFNEGNKGELW</sequence>
<reference evidence="2 3" key="1">
    <citation type="journal article" date="2018" name="PLoS Pathog.">
        <title>Evolution of structural diversity of trichothecenes, a family of toxins produced by plant pathogenic and entomopathogenic fungi.</title>
        <authorList>
            <person name="Proctor R.H."/>
            <person name="McCormick S.P."/>
            <person name="Kim H.S."/>
            <person name="Cardoza R.E."/>
            <person name="Stanley A.M."/>
            <person name="Lindo L."/>
            <person name="Kelly A."/>
            <person name="Brown D.W."/>
            <person name="Lee T."/>
            <person name="Vaughan M.M."/>
            <person name="Alexander N.J."/>
            <person name="Busman M."/>
            <person name="Gutierrez S."/>
        </authorList>
    </citation>
    <scope>NUCLEOTIDE SEQUENCE [LARGE SCALE GENOMIC DNA]</scope>
    <source>
        <strain evidence="2 3">NRRL 20695</strain>
    </source>
</reference>
<keyword evidence="3" id="KW-1185">Reference proteome</keyword>
<accession>A0A395SE28</accession>
<name>A0A395SE28_9HYPO</name>
<gene>
    <name evidence="2" type="ORF">FLONG3_7497</name>
</gene>
<evidence type="ECO:0000256" key="1">
    <source>
        <dbReference type="SAM" id="MobiDB-lite"/>
    </source>
</evidence>
<comment type="caution">
    <text evidence="2">The sequence shown here is derived from an EMBL/GenBank/DDBJ whole genome shotgun (WGS) entry which is preliminary data.</text>
</comment>